<feature type="domain" description="ABC transporter" evidence="16">
    <location>
        <begin position="419"/>
        <end position="638"/>
    </location>
</feature>
<evidence type="ECO:0000256" key="6">
    <source>
        <dbReference type="ARBA" id="ARBA00022741"/>
    </source>
</evidence>
<feature type="region of interest" description="Disordered" evidence="14">
    <location>
        <begin position="995"/>
        <end position="1026"/>
    </location>
</feature>
<comment type="caution">
    <text evidence="17">The sequence shown here is derived from an EMBL/GenBank/DDBJ whole genome shotgun (WGS) entry which is preliminary data.</text>
</comment>
<evidence type="ECO:0000256" key="3">
    <source>
        <dbReference type="ARBA" id="ARBA00011054"/>
    </source>
</evidence>
<keyword evidence="11" id="KW-0648">Protein biosynthesis</keyword>
<dbReference type="InterPro" id="IPR000953">
    <property type="entry name" value="Chromo/chromo_shadow_dom"/>
</dbReference>
<comment type="similarity">
    <text evidence="3">Belongs to the ABC transporter superfamily. ABCF family. EF3 subfamily.</text>
</comment>
<dbReference type="PROSITE" id="PS50893">
    <property type="entry name" value="ABC_TRANSPORTER_2"/>
    <property type="match status" value="2"/>
</dbReference>
<accession>A0A433DC61</accession>
<feature type="repeat" description="HEAT" evidence="13">
    <location>
        <begin position="161"/>
        <end position="199"/>
    </location>
</feature>
<dbReference type="UniPathway" id="UPA00345"/>
<dbReference type="SMART" id="SM00382">
    <property type="entry name" value="AAA"/>
    <property type="match status" value="2"/>
</dbReference>
<dbReference type="GO" id="GO:0003723">
    <property type="term" value="F:RNA binding"/>
    <property type="evidence" value="ECO:0007669"/>
    <property type="project" value="UniProtKB-KW"/>
</dbReference>
<organism evidence="17 18">
    <name type="scientific">Jimgerdemannia flammicorona</name>
    <dbReference type="NCBI Taxonomy" id="994334"/>
    <lineage>
        <taxon>Eukaryota</taxon>
        <taxon>Fungi</taxon>
        <taxon>Fungi incertae sedis</taxon>
        <taxon>Mucoromycota</taxon>
        <taxon>Mucoromycotina</taxon>
        <taxon>Endogonomycetes</taxon>
        <taxon>Endogonales</taxon>
        <taxon>Endogonaceae</taxon>
        <taxon>Jimgerdemannia</taxon>
    </lineage>
</organism>
<evidence type="ECO:0000256" key="1">
    <source>
        <dbReference type="ARBA" id="ARBA00004496"/>
    </source>
</evidence>
<dbReference type="FunFam" id="3.40.50.300:FF:000193">
    <property type="entry name" value="Probable Elongation factor 3"/>
    <property type="match status" value="1"/>
</dbReference>
<dbReference type="Gene3D" id="3.40.50.300">
    <property type="entry name" value="P-loop containing nucleotide triphosphate hydrolases"/>
    <property type="match status" value="2"/>
</dbReference>
<dbReference type="InterPro" id="IPR011989">
    <property type="entry name" value="ARM-like"/>
</dbReference>
<gene>
    <name evidence="17" type="ORF">BC936DRAFT_144572</name>
</gene>
<keyword evidence="9" id="KW-0067">ATP-binding</keyword>
<dbReference type="Gene3D" id="1.25.10.10">
    <property type="entry name" value="Leucine-rich Repeat Variant"/>
    <property type="match status" value="1"/>
</dbReference>
<dbReference type="InterPro" id="IPR027417">
    <property type="entry name" value="P-loop_NTPase"/>
</dbReference>
<dbReference type="InterPro" id="IPR047038">
    <property type="entry name" value="eEF3_chromodomain-like_sf"/>
</dbReference>
<feature type="domain" description="ABC transporter" evidence="16">
    <location>
        <begin position="664"/>
        <end position="978"/>
    </location>
</feature>
<dbReference type="FunFam" id="1.25.10.10:FF:000076">
    <property type="entry name" value="Elongation factor 3"/>
    <property type="match status" value="1"/>
</dbReference>
<keyword evidence="6" id="KW-0547">Nucleotide-binding</keyword>
<evidence type="ECO:0000256" key="10">
    <source>
        <dbReference type="ARBA" id="ARBA00022884"/>
    </source>
</evidence>
<comment type="catalytic activity">
    <reaction evidence="12">
        <text>ATP + H2O = ADP + phosphate + H(+)</text>
        <dbReference type="Rhea" id="RHEA:13065"/>
        <dbReference type="ChEBI" id="CHEBI:15377"/>
        <dbReference type="ChEBI" id="CHEBI:15378"/>
        <dbReference type="ChEBI" id="CHEBI:30616"/>
        <dbReference type="ChEBI" id="CHEBI:43474"/>
        <dbReference type="ChEBI" id="CHEBI:456216"/>
    </reaction>
</comment>
<dbReference type="InterPro" id="IPR015688">
    <property type="entry name" value="eEF3_ABC2_chromodomain-like"/>
</dbReference>
<evidence type="ECO:0000313" key="17">
    <source>
        <dbReference type="EMBL" id="RUP48432.1"/>
    </source>
</evidence>
<proteinExistence type="inferred from homology"/>
<sequence>MSPVALASSPSETLKDIKTEAINVLVKLCDNGILSVDQRQVLSTLPAQLNNKKDAKAREAALTTIAALTANHENEPYLLALLPTILELLADKQASVRTAASVASNAIVHSLNPNATKTLLPTLYAGIEYSRKWQTKNGTLTLISVLVKTAPQQIIHHIPEIIPLVSECMWDSKDEVRVSAKATMTTVCGLISNKDIEQFIPALISCIANPEEVSSCIRKLGATTFVQAVEAPTMVIMVPVLSRGLNERQNAIRRLTAVIIDNMSKLVESPSIAAPFLPKLLPGLKKLEDEVADPECRTVVAKAYATLLRVSGADKDGNIKEAAVEAKLSEEDVTESLKAILKPYGEIDTFFAPTVAYVTSLGFQLIENKDFESASWTAAVTPYLVAFLTQAEAEAVSAAFLAKCFQQSTSKATEEEDNEEGEDLCKCEFSLAYGAKILLSRATLHLKRGRRYGLCGANGTGKSTLMRAIANEQVEGFPPKEELRTVYVEHDIDGSHAEAAIIDFIVNDPEFAGQHRDEIVKALQSVGFTDTMLQSPVGSLSGGWKMKLALARAILKNADILLLDEPTNHLDVVNVAWLENYLTGLKDVTSMIVSHDSGFLDNVCTDIIHYESFKLRRYKGNLSEFVKKVPEAQSYYELGAAQISFAFPEPGFLEGVKTKEKAILKMRDVAFQYPGTPKPQLTDITFQCSLSSRIAVIGPNGAGKSTAIKLLTGELEPASGTVWKHPNLRIAYVAQHAFHHIEKHQDVTPNQYIQWRYQSGEDREELEKVARQITDEEAKAMAKVHVIDGAKKVVESLVSRRKLKQSYEYEVAWLNHSSTDNTWLPRKQLEDMGLEKMINECDAQEAAKLGLTRPLTQKEIEKHLNDVGLEPEFGTHSHIRGLSGGQKVKLVIAAAMWNKPHMLVLDEPTNYLDRESLGALATAIKNYGGGVVIITHNSQFSSALCTEVWAINNGQLVASGHNWVSGQGSGPRIVEKEGEDIVDAAGNTIKAVKKQGKLTGKELRQKRKERQARRKRGEDVSDDEDD</sequence>
<protein>
    <submittedName>
        <fullName evidence="17">Armadillo-type protein</fullName>
    </submittedName>
</protein>
<reference evidence="17 18" key="1">
    <citation type="journal article" date="2018" name="New Phytol.">
        <title>Phylogenomics of Endogonaceae and evolution of mycorrhizas within Mucoromycota.</title>
        <authorList>
            <person name="Chang Y."/>
            <person name="Desiro A."/>
            <person name="Na H."/>
            <person name="Sandor L."/>
            <person name="Lipzen A."/>
            <person name="Clum A."/>
            <person name="Barry K."/>
            <person name="Grigoriev I.V."/>
            <person name="Martin F.M."/>
            <person name="Stajich J.E."/>
            <person name="Smith M.E."/>
            <person name="Bonito G."/>
            <person name="Spatafora J.W."/>
        </authorList>
    </citation>
    <scope>NUCLEOTIDE SEQUENCE [LARGE SCALE GENOMIC DNA]</scope>
    <source>
        <strain evidence="17 18">GMNB39</strain>
    </source>
</reference>
<keyword evidence="5" id="KW-0677">Repeat</keyword>
<dbReference type="FunFam" id="2.40.50.990:FF:000002">
    <property type="entry name" value="mRNA export factor elf1"/>
    <property type="match status" value="1"/>
</dbReference>
<evidence type="ECO:0000256" key="13">
    <source>
        <dbReference type="PROSITE-ProRule" id="PRU00103"/>
    </source>
</evidence>
<dbReference type="Pfam" id="PF24984">
    <property type="entry name" value="HEAT_EF3_GNC1"/>
    <property type="match status" value="1"/>
</dbReference>
<dbReference type="InterPro" id="IPR017871">
    <property type="entry name" value="ABC_transporter-like_CS"/>
</dbReference>
<dbReference type="Proteomes" id="UP000268093">
    <property type="component" value="Unassembled WGS sequence"/>
</dbReference>
<feature type="domain" description="Chromo" evidence="15">
    <location>
        <begin position="792"/>
        <end position="840"/>
    </location>
</feature>
<dbReference type="InterPro" id="IPR047036">
    <property type="entry name" value="EF3_4HB_sf"/>
</dbReference>
<dbReference type="Pfam" id="PF17947">
    <property type="entry name" value="4HB"/>
    <property type="match status" value="1"/>
</dbReference>
<evidence type="ECO:0000256" key="7">
    <source>
        <dbReference type="ARBA" id="ARBA00022768"/>
    </source>
</evidence>
<dbReference type="Pfam" id="PF24987">
    <property type="entry name" value="HEAT_EF3_N"/>
    <property type="match status" value="1"/>
</dbReference>
<evidence type="ECO:0000256" key="5">
    <source>
        <dbReference type="ARBA" id="ARBA00022737"/>
    </source>
</evidence>
<dbReference type="Gene3D" id="1.20.1390.20">
    <property type="match status" value="1"/>
</dbReference>
<dbReference type="OrthoDB" id="2110130at2759"/>
<feature type="repeat" description="HEAT" evidence="13">
    <location>
        <begin position="81"/>
        <end position="119"/>
    </location>
</feature>
<evidence type="ECO:0000256" key="9">
    <source>
        <dbReference type="ARBA" id="ARBA00022840"/>
    </source>
</evidence>
<dbReference type="InterPro" id="IPR003593">
    <property type="entry name" value="AAA+_ATPase"/>
</dbReference>
<dbReference type="SUPFAM" id="SSF48371">
    <property type="entry name" value="ARM repeat"/>
    <property type="match status" value="1"/>
</dbReference>
<dbReference type="InterPro" id="IPR016024">
    <property type="entry name" value="ARM-type_fold"/>
</dbReference>
<dbReference type="PANTHER" id="PTHR19211">
    <property type="entry name" value="ATP-BINDING TRANSPORT PROTEIN-RELATED"/>
    <property type="match status" value="1"/>
</dbReference>
<dbReference type="InterPro" id="IPR040533">
    <property type="entry name" value="EF3_4HB"/>
</dbReference>
<keyword evidence="8" id="KW-0378">Hydrolase</keyword>
<evidence type="ECO:0000256" key="12">
    <source>
        <dbReference type="ARBA" id="ARBA00049360"/>
    </source>
</evidence>
<dbReference type="PROSITE" id="PS50013">
    <property type="entry name" value="CHROMO_2"/>
    <property type="match status" value="1"/>
</dbReference>
<feature type="compositionally biased region" description="Basic residues" evidence="14">
    <location>
        <begin position="1004"/>
        <end position="1015"/>
    </location>
</feature>
<evidence type="ECO:0000256" key="11">
    <source>
        <dbReference type="ARBA" id="ARBA00022917"/>
    </source>
</evidence>
<dbReference type="GO" id="GO:0005737">
    <property type="term" value="C:cytoplasm"/>
    <property type="evidence" value="ECO:0007669"/>
    <property type="project" value="UniProtKB-SubCell"/>
</dbReference>
<dbReference type="PROSITE" id="PS00211">
    <property type="entry name" value="ABC_TRANSPORTER_1"/>
    <property type="match status" value="2"/>
</dbReference>
<comment type="pathway">
    <text evidence="2">Protein biosynthesis; polypeptide chain elongation.</text>
</comment>
<dbReference type="CDD" id="cd18626">
    <property type="entry name" value="CD_eEF3"/>
    <property type="match status" value="1"/>
</dbReference>
<dbReference type="GO" id="GO:0003746">
    <property type="term" value="F:translation elongation factor activity"/>
    <property type="evidence" value="ECO:0007669"/>
    <property type="project" value="UniProtKB-KW"/>
</dbReference>
<keyword evidence="7" id="KW-0251">Elongation factor</keyword>
<dbReference type="InterPro" id="IPR021133">
    <property type="entry name" value="HEAT_type_2"/>
</dbReference>
<comment type="subcellular location">
    <subcellularLocation>
        <location evidence="1">Cytoplasm</location>
    </subcellularLocation>
</comment>
<dbReference type="PROSITE" id="PS50077">
    <property type="entry name" value="HEAT_REPEAT"/>
    <property type="match status" value="2"/>
</dbReference>
<dbReference type="Pfam" id="PF00005">
    <property type="entry name" value="ABC_tran"/>
    <property type="match status" value="3"/>
</dbReference>
<evidence type="ECO:0000256" key="2">
    <source>
        <dbReference type="ARBA" id="ARBA00004815"/>
    </source>
</evidence>
<dbReference type="CDD" id="cd03221">
    <property type="entry name" value="ABCF_EF-3"/>
    <property type="match status" value="2"/>
</dbReference>
<evidence type="ECO:0000259" key="15">
    <source>
        <dbReference type="PROSITE" id="PS50013"/>
    </source>
</evidence>
<dbReference type="InterPro" id="IPR050611">
    <property type="entry name" value="ABCF"/>
</dbReference>
<evidence type="ECO:0000259" key="16">
    <source>
        <dbReference type="PROSITE" id="PS50893"/>
    </source>
</evidence>
<name>A0A433DC61_9FUNG</name>
<dbReference type="Gene3D" id="2.40.50.990">
    <property type="match status" value="1"/>
</dbReference>
<evidence type="ECO:0000256" key="14">
    <source>
        <dbReference type="SAM" id="MobiDB-lite"/>
    </source>
</evidence>
<evidence type="ECO:0000256" key="8">
    <source>
        <dbReference type="ARBA" id="ARBA00022801"/>
    </source>
</evidence>
<evidence type="ECO:0000313" key="18">
    <source>
        <dbReference type="Proteomes" id="UP000268093"/>
    </source>
</evidence>
<dbReference type="PANTHER" id="PTHR19211:SF5">
    <property type="entry name" value="ELONGATION FACTOR 3A-RELATED"/>
    <property type="match status" value="1"/>
</dbReference>
<dbReference type="InterPro" id="IPR003439">
    <property type="entry name" value="ABC_transporter-like_ATP-bd"/>
</dbReference>
<keyword evidence="4" id="KW-0963">Cytoplasm</keyword>
<dbReference type="EMBL" id="RBNI01003355">
    <property type="protein sequence ID" value="RUP48432.1"/>
    <property type="molecule type" value="Genomic_DNA"/>
</dbReference>
<keyword evidence="18" id="KW-1185">Reference proteome</keyword>
<keyword evidence="10" id="KW-0694">RNA-binding</keyword>
<dbReference type="GO" id="GO:0016887">
    <property type="term" value="F:ATP hydrolysis activity"/>
    <property type="evidence" value="ECO:0007669"/>
    <property type="project" value="InterPro"/>
</dbReference>
<dbReference type="AlphaFoldDB" id="A0A433DC61"/>
<dbReference type="GO" id="GO:0005524">
    <property type="term" value="F:ATP binding"/>
    <property type="evidence" value="ECO:0007669"/>
    <property type="project" value="UniProtKB-KW"/>
</dbReference>
<dbReference type="SUPFAM" id="SSF52540">
    <property type="entry name" value="P-loop containing nucleoside triphosphate hydrolases"/>
    <property type="match status" value="2"/>
</dbReference>
<evidence type="ECO:0000256" key="4">
    <source>
        <dbReference type="ARBA" id="ARBA00022490"/>
    </source>
</evidence>